<feature type="transmembrane region" description="Helical" evidence="8">
    <location>
        <begin position="109"/>
        <end position="127"/>
    </location>
</feature>
<feature type="transmembrane region" description="Helical" evidence="8">
    <location>
        <begin position="202"/>
        <end position="224"/>
    </location>
</feature>
<evidence type="ECO:0000256" key="8">
    <source>
        <dbReference type="RuleBase" id="RU363041"/>
    </source>
</evidence>
<comment type="subcellular location">
    <subcellularLocation>
        <location evidence="1 8">Cell membrane</location>
        <topology evidence="1 8">Multi-pass membrane protein</topology>
    </subcellularLocation>
</comment>
<evidence type="ECO:0000256" key="3">
    <source>
        <dbReference type="ARBA" id="ARBA00022448"/>
    </source>
</evidence>
<dbReference type="Pfam" id="PF01925">
    <property type="entry name" value="TauE"/>
    <property type="match status" value="1"/>
</dbReference>
<reference evidence="9 10" key="1">
    <citation type="journal article" date="2016" name="Appl. Environ. Microbiol.">
        <title>Lack of Overt Genome Reduction in the Bryostatin-Producing Bryozoan Symbiont "Candidatus Endobugula sertula".</title>
        <authorList>
            <person name="Miller I.J."/>
            <person name="Vanee N."/>
            <person name="Fong S.S."/>
            <person name="Lim-Fong G.E."/>
            <person name="Kwan J.C."/>
        </authorList>
    </citation>
    <scope>NUCLEOTIDE SEQUENCE [LARGE SCALE GENOMIC DNA]</scope>
    <source>
        <strain evidence="9">AB1-4</strain>
    </source>
</reference>
<evidence type="ECO:0000256" key="5">
    <source>
        <dbReference type="ARBA" id="ARBA00022692"/>
    </source>
</evidence>
<evidence type="ECO:0000256" key="2">
    <source>
        <dbReference type="ARBA" id="ARBA00009142"/>
    </source>
</evidence>
<dbReference type="PANTHER" id="PTHR30269">
    <property type="entry name" value="TRANSMEMBRANE PROTEIN YFCA"/>
    <property type="match status" value="1"/>
</dbReference>
<comment type="similarity">
    <text evidence="2 8">Belongs to the 4-toluene sulfonate uptake permease (TSUP) (TC 2.A.102) family.</text>
</comment>
<evidence type="ECO:0000256" key="7">
    <source>
        <dbReference type="ARBA" id="ARBA00023136"/>
    </source>
</evidence>
<dbReference type="GO" id="GO:0005886">
    <property type="term" value="C:plasma membrane"/>
    <property type="evidence" value="ECO:0007669"/>
    <property type="project" value="UniProtKB-SubCell"/>
</dbReference>
<keyword evidence="5 8" id="KW-0812">Transmembrane</keyword>
<evidence type="ECO:0000256" key="4">
    <source>
        <dbReference type="ARBA" id="ARBA00022475"/>
    </source>
</evidence>
<keyword evidence="4 8" id="KW-1003">Cell membrane</keyword>
<keyword evidence="3" id="KW-0813">Transport</keyword>
<dbReference type="InterPro" id="IPR002781">
    <property type="entry name" value="TM_pro_TauE-like"/>
</dbReference>
<dbReference type="EMBL" id="MDLC01000060">
    <property type="protein sequence ID" value="ODS22652.1"/>
    <property type="molecule type" value="Genomic_DNA"/>
</dbReference>
<dbReference type="PANTHER" id="PTHR30269:SF0">
    <property type="entry name" value="MEMBRANE TRANSPORTER PROTEIN YFCA-RELATED"/>
    <property type="match status" value="1"/>
</dbReference>
<evidence type="ECO:0000313" key="10">
    <source>
        <dbReference type="Proteomes" id="UP000242502"/>
    </source>
</evidence>
<feature type="transmembrane region" description="Helical" evidence="8">
    <location>
        <begin position="148"/>
        <end position="165"/>
    </location>
</feature>
<name>A0A1D2QM61_9GAMM</name>
<dbReference type="InterPro" id="IPR052017">
    <property type="entry name" value="TSUP"/>
</dbReference>
<dbReference type="Proteomes" id="UP000242502">
    <property type="component" value="Unassembled WGS sequence"/>
</dbReference>
<organism evidence="9 10">
    <name type="scientific">Candidatus Endobugula sertula</name>
    <name type="common">Bugula neritina bacterial symbiont</name>
    <dbReference type="NCBI Taxonomy" id="62101"/>
    <lineage>
        <taxon>Bacteria</taxon>
        <taxon>Pseudomonadati</taxon>
        <taxon>Pseudomonadota</taxon>
        <taxon>Gammaproteobacteria</taxon>
        <taxon>Cellvibrionales</taxon>
        <taxon>Cellvibrionaceae</taxon>
        <taxon>Candidatus Endobugula</taxon>
    </lineage>
</organism>
<gene>
    <name evidence="9" type="ORF">AB835_13010</name>
</gene>
<keyword evidence="7 8" id="KW-0472">Membrane</keyword>
<evidence type="ECO:0000313" key="9">
    <source>
        <dbReference type="EMBL" id="ODS22652.1"/>
    </source>
</evidence>
<evidence type="ECO:0000256" key="1">
    <source>
        <dbReference type="ARBA" id="ARBA00004651"/>
    </source>
</evidence>
<feature type="transmembrane region" description="Helical" evidence="8">
    <location>
        <begin position="244"/>
        <end position="266"/>
    </location>
</feature>
<sequence length="267" mass="28258">MFIEGSLLADSLVTAIVFLTIASFIAGFIDAVAGGAGLVLVPSFMIAGMPPQLALGQEKLVSTIGTISAIRNFVKDKKVIWKLVPVGVVLGLLGAYVGARAILFIDEKLVAQIIVFMLPVGLLFTLFKGKFTAKKVGEMSENGATKHYLVAIALVSFIVGFYDGFFGPGTGSLFIIALYLFVKIDLVKASATSKIFNFASNIGAFVAFSLAGKMLFKLGIPMVMGSLAGNYIGSKLTILKGEKVVKTVLILTVNAMLVTLALKFIFA</sequence>
<dbReference type="STRING" id="62101.AB835_13010"/>
<accession>A0A1D2QM61</accession>
<comment type="caution">
    <text evidence="9">The sequence shown here is derived from an EMBL/GenBank/DDBJ whole genome shotgun (WGS) entry which is preliminary data.</text>
</comment>
<feature type="transmembrane region" description="Helical" evidence="8">
    <location>
        <begin position="12"/>
        <end position="41"/>
    </location>
</feature>
<keyword evidence="6 8" id="KW-1133">Transmembrane helix</keyword>
<dbReference type="AlphaFoldDB" id="A0A1D2QM61"/>
<feature type="transmembrane region" description="Helical" evidence="8">
    <location>
        <begin position="171"/>
        <end position="190"/>
    </location>
</feature>
<proteinExistence type="inferred from homology"/>
<protein>
    <recommendedName>
        <fullName evidence="8">Probable membrane transporter protein</fullName>
    </recommendedName>
</protein>
<feature type="transmembrane region" description="Helical" evidence="8">
    <location>
        <begin position="79"/>
        <end position="103"/>
    </location>
</feature>
<evidence type="ECO:0000256" key="6">
    <source>
        <dbReference type="ARBA" id="ARBA00022989"/>
    </source>
</evidence>